<proteinExistence type="predicted"/>
<accession>A0A1F4XKI9</accession>
<evidence type="ECO:0000313" key="2">
    <source>
        <dbReference type="Proteomes" id="UP000177614"/>
    </source>
</evidence>
<sequence length="69" mass="8439">MRRRPLYSHGHRVHREQRGQTKIHPLSQLNCYQHLGFDYGDYEMAHQDLMGLYFVLEKIHKRIHSKKHD</sequence>
<name>A0A1F4XKI9_9BACT</name>
<protein>
    <submittedName>
        <fullName evidence="1">Uncharacterized protein</fullName>
    </submittedName>
</protein>
<comment type="caution">
    <text evidence="1">The sequence shown here is derived from an EMBL/GenBank/DDBJ whole genome shotgun (WGS) entry which is preliminary data.</text>
</comment>
<dbReference type="EMBL" id="MEWR01000023">
    <property type="protein sequence ID" value="OGC81603.1"/>
    <property type="molecule type" value="Genomic_DNA"/>
</dbReference>
<dbReference type="AlphaFoldDB" id="A0A1F4XKI9"/>
<organism evidence="1 2">
    <name type="scientific">Candidatus Abawacabacteria bacterium RBG_16_42_10</name>
    <dbReference type="NCBI Taxonomy" id="1817814"/>
    <lineage>
        <taxon>Bacteria</taxon>
        <taxon>Candidatus Abawacaibacteriota</taxon>
    </lineage>
</organism>
<evidence type="ECO:0000313" key="1">
    <source>
        <dbReference type="EMBL" id="OGC81603.1"/>
    </source>
</evidence>
<dbReference type="Proteomes" id="UP000177614">
    <property type="component" value="Unassembled WGS sequence"/>
</dbReference>
<reference evidence="1 2" key="1">
    <citation type="journal article" date="2016" name="Nat. Commun.">
        <title>Thousands of microbial genomes shed light on interconnected biogeochemical processes in an aquifer system.</title>
        <authorList>
            <person name="Anantharaman K."/>
            <person name="Brown C.T."/>
            <person name="Hug L.A."/>
            <person name="Sharon I."/>
            <person name="Castelle C.J."/>
            <person name="Probst A.J."/>
            <person name="Thomas B.C."/>
            <person name="Singh A."/>
            <person name="Wilkins M.J."/>
            <person name="Karaoz U."/>
            <person name="Brodie E.L."/>
            <person name="Williams K.H."/>
            <person name="Hubbard S.S."/>
            <person name="Banfield J.F."/>
        </authorList>
    </citation>
    <scope>NUCLEOTIDE SEQUENCE [LARGE SCALE GENOMIC DNA]</scope>
</reference>
<gene>
    <name evidence="1" type="ORF">A2V81_05000</name>
</gene>